<dbReference type="Proteomes" id="UP001218188">
    <property type="component" value="Unassembled WGS sequence"/>
</dbReference>
<feature type="compositionally biased region" description="Low complexity" evidence="1">
    <location>
        <begin position="391"/>
        <end position="404"/>
    </location>
</feature>
<evidence type="ECO:0000313" key="2">
    <source>
        <dbReference type="EMBL" id="KAJ7026730.1"/>
    </source>
</evidence>
<feature type="compositionally biased region" description="Polar residues" evidence="1">
    <location>
        <begin position="47"/>
        <end position="61"/>
    </location>
</feature>
<feature type="compositionally biased region" description="Low complexity" evidence="1">
    <location>
        <begin position="540"/>
        <end position="550"/>
    </location>
</feature>
<comment type="caution">
    <text evidence="2">The sequence shown here is derived from an EMBL/GenBank/DDBJ whole genome shotgun (WGS) entry which is preliminary data.</text>
</comment>
<feature type="compositionally biased region" description="Low complexity" evidence="1">
    <location>
        <begin position="521"/>
        <end position="533"/>
    </location>
</feature>
<feature type="region of interest" description="Disordered" evidence="1">
    <location>
        <begin position="162"/>
        <end position="221"/>
    </location>
</feature>
<feature type="region of interest" description="Disordered" evidence="1">
    <location>
        <begin position="499"/>
        <end position="586"/>
    </location>
</feature>
<organism evidence="2 3">
    <name type="scientific">Mycena alexandri</name>
    <dbReference type="NCBI Taxonomy" id="1745969"/>
    <lineage>
        <taxon>Eukaryota</taxon>
        <taxon>Fungi</taxon>
        <taxon>Dikarya</taxon>
        <taxon>Basidiomycota</taxon>
        <taxon>Agaricomycotina</taxon>
        <taxon>Agaricomycetes</taxon>
        <taxon>Agaricomycetidae</taxon>
        <taxon>Agaricales</taxon>
        <taxon>Marasmiineae</taxon>
        <taxon>Mycenaceae</taxon>
        <taxon>Mycena</taxon>
    </lineage>
</organism>
<gene>
    <name evidence="2" type="ORF">C8F04DRAFT_1124537</name>
</gene>
<evidence type="ECO:0000256" key="1">
    <source>
        <dbReference type="SAM" id="MobiDB-lite"/>
    </source>
</evidence>
<feature type="compositionally biased region" description="Low complexity" evidence="1">
    <location>
        <begin position="259"/>
        <end position="272"/>
    </location>
</feature>
<name>A0AAD6SFV4_9AGAR</name>
<reference evidence="2" key="1">
    <citation type="submission" date="2023-03" db="EMBL/GenBank/DDBJ databases">
        <title>Massive genome expansion in bonnet fungi (Mycena s.s.) driven by repeated elements and novel gene families across ecological guilds.</title>
        <authorList>
            <consortium name="Lawrence Berkeley National Laboratory"/>
            <person name="Harder C.B."/>
            <person name="Miyauchi S."/>
            <person name="Viragh M."/>
            <person name="Kuo A."/>
            <person name="Thoen E."/>
            <person name="Andreopoulos B."/>
            <person name="Lu D."/>
            <person name="Skrede I."/>
            <person name="Drula E."/>
            <person name="Henrissat B."/>
            <person name="Morin E."/>
            <person name="Kohler A."/>
            <person name="Barry K."/>
            <person name="LaButti K."/>
            <person name="Morin E."/>
            <person name="Salamov A."/>
            <person name="Lipzen A."/>
            <person name="Mereny Z."/>
            <person name="Hegedus B."/>
            <person name="Baldrian P."/>
            <person name="Stursova M."/>
            <person name="Weitz H."/>
            <person name="Taylor A."/>
            <person name="Grigoriev I.V."/>
            <person name="Nagy L.G."/>
            <person name="Martin F."/>
            <person name="Kauserud H."/>
        </authorList>
    </citation>
    <scope>NUCLEOTIDE SEQUENCE</scope>
    <source>
        <strain evidence="2">CBHHK200</strain>
    </source>
</reference>
<proteinExistence type="predicted"/>
<feature type="compositionally biased region" description="Acidic residues" evidence="1">
    <location>
        <begin position="99"/>
        <end position="121"/>
    </location>
</feature>
<feature type="region of interest" description="Disordered" evidence="1">
    <location>
        <begin position="239"/>
        <end position="479"/>
    </location>
</feature>
<sequence length="632" mass="64684">MEEWRRGTDEEAPRNQLPPPSPVTSPGMLSPYPPIQPPRNNVHGHPSQESLQSSTGSTVNITIVPPSRPQSIALSGPPDGPASARHLSPNHAHDTPVVPEEEEDDEDDDDDDYDEDEDDENGGPPRGFVPTNLNPLPVFAQGVQSHPPPGFVVQGVMPLPVGSQQMGARPQHHHQQQQQQPLQNRSAPATWTAPPLIGANSMEPVRPPSRQMGGVLGNPNAGADANANPIWAAPPLMGANVMGPPPPRPLSRQGGGPGNPATPGGAWGAAPPLTVEHPRPLSRQQHGGPVNPVGAGAWGAAPPLTVEHPRPLSRQGNPAGGWGAPPALTTEPARPLSRQGHGGPAVGAWGTAPPLTTEPSRPPSRQMGGVLGNPAATTWAAPPVMGANAMGPPQQHGPPGQLAAAPPPGGWSFAGPYTFGTPSTQPPPLGFPAPSASNAPHSPQPTRPQSFTGDAAMGATTPRPIYGPPINPAFGTGYPSQTPGIAAGYPLPASVSNSSPATTVTTSHQRVNAGTTPGFVPRALSRPASRASSGGFTRYNNNQTPNPNSNLGITNPYTSIVEEGEGGGSGSSGSSTSSLGLPRMTSIDRMTANNTAVNASGGYLGGPAIYAAGPVIPVIPPSPANSHQPLRR</sequence>
<dbReference type="EMBL" id="JARJCM010000134">
    <property type="protein sequence ID" value="KAJ7026730.1"/>
    <property type="molecule type" value="Genomic_DNA"/>
</dbReference>
<accession>A0AAD6SFV4</accession>
<feature type="compositionally biased region" description="Polar residues" evidence="1">
    <location>
        <begin position="499"/>
        <end position="515"/>
    </location>
</feature>
<evidence type="ECO:0000313" key="3">
    <source>
        <dbReference type="Proteomes" id="UP001218188"/>
    </source>
</evidence>
<protein>
    <submittedName>
        <fullName evidence="2">Uncharacterized protein</fullName>
    </submittedName>
</protein>
<feature type="compositionally biased region" description="Low complexity" evidence="1">
    <location>
        <begin position="432"/>
        <end position="441"/>
    </location>
</feature>
<feature type="compositionally biased region" description="Low complexity" evidence="1">
    <location>
        <begin position="287"/>
        <end position="303"/>
    </location>
</feature>
<feature type="region of interest" description="Disordered" evidence="1">
    <location>
        <begin position="1"/>
        <end position="135"/>
    </location>
</feature>
<feature type="compositionally biased region" description="Low complexity" evidence="1">
    <location>
        <begin position="572"/>
        <end position="581"/>
    </location>
</feature>
<dbReference type="AlphaFoldDB" id="A0AAD6SFV4"/>
<feature type="compositionally biased region" description="Basic and acidic residues" evidence="1">
    <location>
        <begin position="1"/>
        <end position="13"/>
    </location>
</feature>
<keyword evidence="3" id="KW-1185">Reference proteome</keyword>